<evidence type="ECO:0000313" key="8">
    <source>
        <dbReference type="Proteomes" id="UP001157109"/>
    </source>
</evidence>
<dbReference type="InterPro" id="IPR038765">
    <property type="entry name" value="Papain-like_cys_pep_sf"/>
</dbReference>
<dbReference type="Proteomes" id="UP001157109">
    <property type="component" value="Unassembled WGS sequence"/>
</dbReference>
<feature type="chain" id="PRO_5046220939" description="NlpC/P60 domain-containing protein" evidence="5">
    <location>
        <begin position="40"/>
        <end position="168"/>
    </location>
</feature>
<comment type="caution">
    <text evidence="7">The sequence shown here is derived from an EMBL/GenBank/DDBJ whole genome shotgun (WGS) entry which is preliminary data.</text>
</comment>
<dbReference type="RefSeq" id="WP_284284523.1">
    <property type="nucleotide sequence ID" value="NZ_BSUJ01000001.1"/>
</dbReference>
<evidence type="ECO:0000256" key="4">
    <source>
        <dbReference type="ARBA" id="ARBA00022807"/>
    </source>
</evidence>
<keyword evidence="5" id="KW-0732">Signal</keyword>
<dbReference type="InterPro" id="IPR000064">
    <property type="entry name" value="NLP_P60_dom"/>
</dbReference>
<dbReference type="SUPFAM" id="SSF54001">
    <property type="entry name" value="Cysteine proteinases"/>
    <property type="match status" value="1"/>
</dbReference>
<proteinExistence type="inferred from homology"/>
<dbReference type="Gene3D" id="3.90.1720.10">
    <property type="entry name" value="endopeptidase domain like (from Nostoc punctiforme)"/>
    <property type="match status" value="1"/>
</dbReference>
<keyword evidence="8" id="KW-1185">Reference proteome</keyword>
<organism evidence="7 8">
    <name type="scientific">Arsenicicoccus piscis</name>
    <dbReference type="NCBI Taxonomy" id="673954"/>
    <lineage>
        <taxon>Bacteria</taxon>
        <taxon>Bacillati</taxon>
        <taxon>Actinomycetota</taxon>
        <taxon>Actinomycetes</taxon>
        <taxon>Micrococcales</taxon>
        <taxon>Intrasporangiaceae</taxon>
        <taxon>Arsenicicoccus</taxon>
    </lineage>
</organism>
<keyword evidence="4" id="KW-0788">Thiol protease</keyword>
<name>A0ABQ6HNH5_9MICO</name>
<accession>A0ABQ6HNH5</accession>
<evidence type="ECO:0000313" key="7">
    <source>
        <dbReference type="EMBL" id="GMA20005.1"/>
    </source>
</evidence>
<protein>
    <recommendedName>
        <fullName evidence="6">NlpC/P60 domain-containing protein</fullName>
    </recommendedName>
</protein>
<evidence type="ECO:0000256" key="2">
    <source>
        <dbReference type="ARBA" id="ARBA00022670"/>
    </source>
</evidence>
<sequence>MYDSAKPGSTLLSRRSALGGIVGAALVAAPIATAASASAAPVAAPSAASLAQGMAILGMAKSFAGRVRYRWGGTSPRTGFDCSGMTQYVYARQGIRLPRTAAAQRAATRRISRGAARPGDLIFFHRGRSTYHVGIYAGGSMMVDAGNPRRGIRHQRIWSSNVSFGTKR</sequence>
<dbReference type="Pfam" id="PF00877">
    <property type="entry name" value="NLPC_P60"/>
    <property type="match status" value="1"/>
</dbReference>
<feature type="domain" description="NlpC/P60" evidence="6">
    <location>
        <begin position="50"/>
        <end position="168"/>
    </location>
</feature>
<dbReference type="EMBL" id="BSUJ01000001">
    <property type="protein sequence ID" value="GMA20005.1"/>
    <property type="molecule type" value="Genomic_DNA"/>
</dbReference>
<dbReference type="InterPro" id="IPR006311">
    <property type="entry name" value="TAT_signal"/>
</dbReference>
<feature type="signal peptide" evidence="5">
    <location>
        <begin position="1"/>
        <end position="39"/>
    </location>
</feature>
<dbReference type="PANTHER" id="PTHR47053">
    <property type="entry name" value="MUREIN DD-ENDOPEPTIDASE MEPH-RELATED"/>
    <property type="match status" value="1"/>
</dbReference>
<dbReference type="PROSITE" id="PS51935">
    <property type="entry name" value="NLPC_P60"/>
    <property type="match status" value="1"/>
</dbReference>
<evidence type="ECO:0000256" key="3">
    <source>
        <dbReference type="ARBA" id="ARBA00022801"/>
    </source>
</evidence>
<dbReference type="PANTHER" id="PTHR47053:SF1">
    <property type="entry name" value="MUREIN DD-ENDOPEPTIDASE MEPH-RELATED"/>
    <property type="match status" value="1"/>
</dbReference>
<gene>
    <name evidence="7" type="ORF">GCM10025862_20260</name>
</gene>
<keyword evidence="2" id="KW-0645">Protease</keyword>
<dbReference type="InterPro" id="IPR051202">
    <property type="entry name" value="Peptidase_C40"/>
</dbReference>
<keyword evidence="3" id="KW-0378">Hydrolase</keyword>
<reference evidence="8" key="1">
    <citation type="journal article" date="2019" name="Int. J. Syst. Evol. Microbiol.">
        <title>The Global Catalogue of Microorganisms (GCM) 10K type strain sequencing project: providing services to taxonomists for standard genome sequencing and annotation.</title>
        <authorList>
            <consortium name="The Broad Institute Genomics Platform"/>
            <consortium name="The Broad Institute Genome Sequencing Center for Infectious Disease"/>
            <person name="Wu L."/>
            <person name="Ma J."/>
        </authorList>
    </citation>
    <scope>NUCLEOTIDE SEQUENCE [LARGE SCALE GENOMIC DNA]</scope>
    <source>
        <strain evidence="8">NBRC 105830</strain>
    </source>
</reference>
<evidence type="ECO:0000256" key="1">
    <source>
        <dbReference type="ARBA" id="ARBA00007074"/>
    </source>
</evidence>
<evidence type="ECO:0000259" key="6">
    <source>
        <dbReference type="PROSITE" id="PS51935"/>
    </source>
</evidence>
<comment type="similarity">
    <text evidence="1">Belongs to the peptidase C40 family.</text>
</comment>
<dbReference type="PROSITE" id="PS51318">
    <property type="entry name" value="TAT"/>
    <property type="match status" value="1"/>
</dbReference>
<evidence type="ECO:0000256" key="5">
    <source>
        <dbReference type="SAM" id="SignalP"/>
    </source>
</evidence>